<evidence type="ECO:0000313" key="2">
    <source>
        <dbReference type="EMBL" id="CAK7937833.1"/>
    </source>
</evidence>
<evidence type="ECO:0000313" key="3">
    <source>
        <dbReference type="Proteomes" id="UP001162060"/>
    </source>
</evidence>
<evidence type="ECO:0000256" key="1">
    <source>
        <dbReference type="SAM" id="MobiDB-lite"/>
    </source>
</evidence>
<dbReference type="Proteomes" id="UP001162060">
    <property type="component" value="Unassembled WGS sequence"/>
</dbReference>
<comment type="caution">
    <text evidence="2">The sequence shown here is derived from an EMBL/GenBank/DDBJ whole genome shotgun (WGS) entry which is preliminary data.</text>
</comment>
<sequence>MSHPSSQPPDGGSQPYLNDGCIPSDLSHALNALAASIAAQNAQAAINAQQSQLWNCEVRTEGISMPVYSGLPNDSVEDFIFRAKLFMNGKNLDYCQPQTISGSWP</sequence>
<name>A0AAV1UW09_9STRA</name>
<proteinExistence type="predicted"/>
<dbReference type="AlphaFoldDB" id="A0AAV1UW09"/>
<feature type="compositionally biased region" description="Low complexity" evidence="1">
    <location>
        <begin position="1"/>
        <end position="15"/>
    </location>
</feature>
<gene>
    <name evidence="2" type="ORF">PM001_LOCUS22983</name>
</gene>
<reference evidence="2" key="1">
    <citation type="submission" date="2024-01" db="EMBL/GenBank/DDBJ databases">
        <authorList>
            <person name="Webb A."/>
        </authorList>
    </citation>
    <scope>NUCLEOTIDE SEQUENCE</scope>
    <source>
        <strain evidence="2">Pm1</strain>
    </source>
</reference>
<dbReference type="EMBL" id="CAKLBY020000228">
    <property type="protein sequence ID" value="CAK7937833.1"/>
    <property type="molecule type" value="Genomic_DNA"/>
</dbReference>
<accession>A0AAV1UW09</accession>
<protein>
    <submittedName>
        <fullName evidence="2">Uncharacterized protein</fullName>
    </submittedName>
</protein>
<organism evidence="2 3">
    <name type="scientific">Peronospora matthiolae</name>
    <dbReference type="NCBI Taxonomy" id="2874970"/>
    <lineage>
        <taxon>Eukaryota</taxon>
        <taxon>Sar</taxon>
        <taxon>Stramenopiles</taxon>
        <taxon>Oomycota</taxon>
        <taxon>Peronosporomycetes</taxon>
        <taxon>Peronosporales</taxon>
        <taxon>Peronosporaceae</taxon>
        <taxon>Peronospora</taxon>
    </lineage>
</organism>
<feature type="region of interest" description="Disordered" evidence="1">
    <location>
        <begin position="1"/>
        <end position="20"/>
    </location>
</feature>